<dbReference type="KEGG" id="agv:OJF2_01040"/>
<evidence type="ECO:0000256" key="6">
    <source>
        <dbReference type="SAM" id="Phobius"/>
    </source>
</evidence>
<dbReference type="InterPro" id="IPR015943">
    <property type="entry name" value="WD40/YVTN_repeat-like_dom_sf"/>
</dbReference>
<evidence type="ECO:0000256" key="2">
    <source>
        <dbReference type="ARBA" id="ARBA00022741"/>
    </source>
</evidence>
<keyword evidence="6" id="KW-1133">Transmembrane helix</keyword>
<dbReference type="InterPro" id="IPR011047">
    <property type="entry name" value="Quinoprotein_ADH-like_sf"/>
</dbReference>
<keyword evidence="1 8" id="KW-0808">Transferase</keyword>
<dbReference type="PANTHER" id="PTHR43289:SF6">
    <property type="entry name" value="SERINE_THREONINE-PROTEIN KINASE NEKL-3"/>
    <property type="match status" value="1"/>
</dbReference>
<evidence type="ECO:0000256" key="4">
    <source>
        <dbReference type="ARBA" id="ARBA00022840"/>
    </source>
</evidence>
<keyword evidence="3 8" id="KW-0418">Kinase</keyword>
<keyword evidence="2" id="KW-0547">Nucleotide-binding</keyword>
<evidence type="ECO:0000259" key="7">
    <source>
        <dbReference type="PROSITE" id="PS50011"/>
    </source>
</evidence>
<dbReference type="SMART" id="SM00220">
    <property type="entry name" value="S_TKc"/>
    <property type="match status" value="1"/>
</dbReference>
<keyword evidence="9" id="KW-1185">Reference proteome</keyword>
<dbReference type="Gene3D" id="2.130.10.10">
    <property type="entry name" value="YVTN repeat-like/Quinoprotein amine dehydrogenase"/>
    <property type="match status" value="5"/>
</dbReference>
<dbReference type="SUPFAM" id="SSF63829">
    <property type="entry name" value="Calcium-dependent phosphotriesterase"/>
    <property type="match status" value="1"/>
</dbReference>
<dbReference type="InterPro" id="IPR011009">
    <property type="entry name" value="Kinase-like_dom_sf"/>
</dbReference>
<keyword evidence="6" id="KW-0812">Transmembrane</keyword>
<organism evidence="8 9">
    <name type="scientific">Aquisphaera giovannonii</name>
    <dbReference type="NCBI Taxonomy" id="406548"/>
    <lineage>
        <taxon>Bacteria</taxon>
        <taxon>Pseudomonadati</taxon>
        <taxon>Planctomycetota</taxon>
        <taxon>Planctomycetia</taxon>
        <taxon>Isosphaerales</taxon>
        <taxon>Isosphaeraceae</taxon>
        <taxon>Aquisphaera</taxon>
    </lineage>
</organism>
<dbReference type="CDD" id="cd14014">
    <property type="entry name" value="STKc_PknB_like"/>
    <property type="match status" value="1"/>
</dbReference>
<dbReference type="GO" id="GO:0005524">
    <property type="term" value="F:ATP binding"/>
    <property type="evidence" value="ECO:0007669"/>
    <property type="project" value="UniProtKB-KW"/>
</dbReference>
<dbReference type="Pfam" id="PF00069">
    <property type="entry name" value="Pkinase"/>
    <property type="match status" value="1"/>
</dbReference>
<dbReference type="PROSITE" id="PS50011">
    <property type="entry name" value="PROTEIN_KINASE_DOM"/>
    <property type="match status" value="1"/>
</dbReference>
<evidence type="ECO:0000256" key="5">
    <source>
        <dbReference type="PROSITE-ProRule" id="PRU00221"/>
    </source>
</evidence>
<dbReference type="SUPFAM" id="SSF50998">
    <property type="entry name" value="Quinoprotein alcohol dehydrogenase-like"/>
    <property type="match status" value="1"/>
</dbReference>
<evidence type="ECO:0000313" key="8">
    <source>
        <dbReference type="EMBL" id="QEH31639.1"/>
    </source>
</evidence>
<dbReference type="GO" id="GO:0004674">
    <property type="term" value="F:protein serine/threonine kinase activity"/>
    <property type="evidence" value="ECO:0007669"/>
    <property type="project" value="UniProtKB-EC"/>
</dbReference>
<evidence type="ECO:0000256" key="1">
    <source>
        <dbReference type="ARBA" id="ARBA00022679"/>
    </source>
</evidence>
<dbReference type="PROSITE" id="PS50294">
    <property type="entry name" value="WD_REPEATS_REGION"/>
    <property type="match status" value="2"/>
</dbReference>
<reference evidence="8 9" key="1">
    <citation type="submission" date="2019-08" db="EMBL/GenBank/DDBJ databases">
        <title>Deep-cultivation of Planctomycetes and their phenomic and genomic characterization uncovers novel biology.</title>
        <authorList>
            <person name="Wiegand S."/>
            <person name="Jogler M."/>
            <person name="Boedeker C."/>
            <person name="Pinto D."/>
            <person name="Vollmers J."/>
            <person name="Rivas-Marin E."/>
            <person name="Kohn T."/>
            <person name="Peeters S.H."/>
            <person name="Heuer A."/>
            <person name="Rast P."/>
            <person name="Oberbeckmann S."/>
            <person name="Bunk B."/>
            <person name="Jeske O."/>
            <person name="Meyerdierks A."/>
            <person name="Storesund J.E."/>
            <person name="Kallscheuer N."/>
            <person name="Luecker S."/>
            <person name="Lage O.M."/>
            <person name="Pohl T."/>
            <person name="Merkel B.J."/>
            <person name="Hornburger P."/>
            <person name="Mueller R.-W."/>
            <person name="Bruemmer F."/>
            <person name="Labrenz M."/>
            <person name="Spormann A.M."/>
            <person name="Op den Camp H."/>
            <person name="Overmann J."/>
            <person name="Amann R."/>
            <person name="Jetten M.S.M."/>
            <person name="Mascher T."/>
            <person name="Medema M.H."/>
            <person name="Devos D.P."/>
            <person name="Kaster A.-K."/>
            <person name="Ovreas L."/>
            <person name="Rohde M."/>
            <person name="Galperin M.Y."/>
            <person name="Jogler C."/>
        </authorList>
    </citation>
    <scope>NUCLEOTIDE SEQUENCE [LARGE SCALE GENOMIC DNA]</scope>
    <source>
        <strain evidence="8 9">OJF2</strain>
    </source>
</reference>
<feature type="repeat" description="WD" evidence="5">
    <location>
        <begin position="949"/>
        <end position="972"/>
    </location>
</feature>
<proteinExistence type="predicted"/>
<evidence type="ECO:0000313" key="9">
    <source>
        <dbReference type="Proteomes" id="UP000324233"/>
    </source>
</evidence>
<dbReference type="PANTHER" id="PTHR43289">
    <property type="entry name" value="MITOGEN-ACTIVATED PROTEIN KINASE KINASE KINASE 20-RELATED"/>
    <property type="match status" value="1"/>
</dbReference>
<dbReference type="RefSeq" id="WP_148590259.1">
    <property type="nucleotide sequence ID" value="NZ_CP042997.1"/>
</dbReference>
<dbReference type="OrthoDB" id="500858at2"/>
<protein>
    <submittedName>
        <fullName evidence="8">Serine/threonine-protein kinase PrkC</fullName>
        <ecNumber evidence="8">2.7.11.1</ecNumber>
    </submittedName>
</protein>
<dbReference type="PROSITE" id="PS50082">
    <property type="entry name" value="WD_REPEATS_2"/>
    <property type="match status" value="2"/>
</dbReference>
<feature type="domain" description="Protein kinase" evidence="7">
    <location>
        <begin position="77"/>
        <end position="338"/>
    </location>
</feature>
<keyword evidence="4" id="KW-0067">ATP-binding</keyword>
<feature type="transmembrane region" description="Helical" evidence="6">
    <location>
        <begin position="363"/>
        <end position="385"/>
    </location>
</feature>
<sequence length="1108" mass="116017">MSDQAACPRCGAILRDAPHGLCPACLMAVALGDRPSGPSEADRDAGATRAVPCPAGGDGAALAPPSPGDVVRYFGDYELMEEVARGGMGVVFRARQVSLRRTVALKMILDGALAGDGAVRRFRREAEAAASLDHPGIVPIYEIGEHRGQHYYSMGYVEGQSLAQRLAAGPLPDAEAAALLLSVAEAVHAAHEKGVLHRDLKPANVLLDAQGRPRVADFGLARPLRGGSDLTGTGEVLGTPGYMPPEQAGGRADLGPGADVYSLGALLYATLTGRPPFQAASVVETLRQVMEREPVAPRTLNPAVGRDLETICLKALAKEPSRRYATAREFAEDLGRALRGEPIRARATPPWEKAARWAARRPAVAGLVAAGAAVALCAAGLVVAARYNGLLRDALGSEAALRKEAERRELDSARYWYSADINLAQRNWEYGRIDRAAALLDRQRPEAIGRELRGFEWWYLRAQCRQEIRRIRATDGPPAALAVAGDRLVTARLADGSRPGEPTPGGVAVVDRRTGELVRELWSSPDLRAVLVAPGGSRWAGLDGGKLLVGDAGSGSCRALRTAEEVTGLVALSPDGRTALAWTESGGRLIDAGSGEARGRFPGDMAWTHAAFAPDGTLAIGGVPQRSEDGVQYVSTGKVLLRIWDPATSAVRAELPTRLEDLAALAFAGGGATLVAGGGRSGSDLIEVWDVAGKSVRREITGRAVRITALAVSPDGATLASGGDDRMVKLWQLDEKARSWTAGPGRLKATYRGHARRPVALAFADGDRAVISIDEEGTAMTWDAGSNPETRRLGEHGWRINTVSYTADGERLVAVDYTDVIVYDAETGRRLSQSTPGHWIFAAALSPDGRILAVGGEAGEGGGAPGLISLLDPADGRAVARLEPGDDTQSVTGLAFSPDGRVLAAVVRGREFADEGDEEPPPGDRASSVQLWDVAARRPLAKIRLVAESVAFSPDGRVLVAASAPGTVRLWDAAALAASGPAGTPPAPFATLDGSAPLAFTPDGRSLVTRSASFKDAVVWDLATLRPAATVSGARGALAISPDGRTLVSTDGAELVLYQLPTGQELLRLSGLFYGAATAAFSPDGTSLATGGGSRDENEGVVVWRASR</sequence>
<dbReference type="InterPro" id="IPR008271">
    <property type="entry name" value="Ser/Thr_kinase_AS"/>
</dbReference>
<dbReference type="Pfam" id="PF00400">
    <property type="entry name" value="WD40"/>
    <property type="match status" value="2"/>
</dbReference>
<evidence type="ECO:0000256" key="3">
    <source>
        <dbReference type="ARBA" id="ARBA00022777"/>
    </source>
</evidence>
<accession>A0A5B9VU81</accession>
<dbReference type="SUPFAM" id="SSF56112">
    <property type="entry name" value="Protein kinase-like (PK-like)"/>
    <property type="match status" value="1"/>
</dbReference>
<dbReference type="InterPro" id="IPR001680">
    <property type="entry name" value="WD40_rpt"/>
</dbReference>
<dbReference type="EC" id="2.7.11.1" evidence="8"/>
<dbReference type="InterPro" id="IPR000719">
    <property type="entry name" value="Prot_kinase_dom"/>
</dbReference>
<dbReference type="Gene3D" id="3.30.200.20">
    <property type="entry name" value="Phosphorylase Kinase, domain 1"/>
    <property type="match status" value="1"/>
</dbReference>
<name>A0A5B9VU81_9BACT</name>
<keyword evidence="5" id="KW-0853">WD repeat</keyword>
<gene>
    <name evidence="8" type="primary">prkC_1</name>
    <name evidence="8" type="ORF">OJF2_01040</name>
</gene>
<dbReference type="SUPFAM" id="SSF69322">
    <property type="entry name" value="Tricorn protease domain 2"/>
    <property type="match status" value="1"/>
</dbReference>
<feature type="repeat" description="WD" evidence="5">
    <location>
        <begin position="700"/>
        <end position="741"/>
    </location>
</feature>
<dbReference type="PROSITE" id="PS00108">
    <property type="entry name" value="PROTEIN_KINASE_ST"/>
    <property type="match status" value="1"/>
</dbReference>
<keyword evidence="6" id="KW-0472">Membrane</keyword>
<dbReference type="AlphaFoldDB" id="A0A5B9VU81"/>
<dbReference type="EMBL" id="CP042997">
    <property type="protein sequence ID" value="QEH31639.1"/>
    <property type="molecule type" value="Genomic_DNA"/>
</dbReference>
<dbReference type="Gene3D" id="1.10.510.10">
    <property type="entry name" value="Transferase(Phosphotransferase) domain 1"/>
    <property type="match status" value="1"/>
</dbReference>
<dbReference type="Proteomes" id="UP000324233">
    <property type="component" value="Chromosome"/>
</dbReference>
<dbReference type="SMART" id="SM00320">
    <property type="entry name" value="WD40"/>
    <property type="match status" value="10"/>
</dbReference>